<evidence type="ECO:0000313" key="3">
    <source>
        <dbReference type="Proteomes" id="UP001346149"/>
    </source>
</evidence>
<dbReference type="EMBL" id="JAXQNO010000014">
    <property type="protein sequence ID" value="KAK4784073.1"/>
    <property type="molecule type" value="Genomic_DNA"/>
</dbReference>
<accession>A0AAN7LJ25</accession>
<dbReference type="AlphaFoldDB" id="A0AAN7LJ25"/>
<sequence>MGGGPSETMLCGISGHGIEYEAQLMKTIGTALPFYHTADIAFALHPFIVAVVPARGTHGEDGTTRSEGTGAAPSSGSKLDVVSFANYAVG</sequence>
<organism evidence="2 3">
    <name type="scientific">Trapa natans</name>
    <name type="common">Water chestnut</name>
    <dbReference type="NCBI Taxonomy" id="22666"/>
    <lineage>
        <taxon>Eukaryota</taxon>
        <taxon>Viridiplantae</taxon>
        <taxon>Streptophyta</taxon>
        <taxon>Embryophyta</taxon>
        <taxon>Tracheophyta</taxon>
        <taxon>Spermatophyta</taxon>
        <taxon>Magnoliopsida</taxon>
        <taxon>eudicotyledons</taxon>
        <taxon>Gunneridae</taxon>
        <taxon>Pentapetalae</taxon>
        <taxon>rosids</taxon>
        <taxon>malvids</taxon>
        <taxon>Myrtales</taxon>
        <taxon>Lythraceae</taxon>
        <taxon>Trapa</taxon>
    </lineage>
</organism>
<evidence type="ECO:0000256" key="1">
    <source>
        <dbReference type="SAM" id="MobiDB-lite"/>
    </source>
</evidence>
<dbReference type="Proteomes" id="UP001346149">
    <property type="component" value="Unassembled WGS sequence"/>
</dbReference>
<protein>
    <submittedName>
        <fullName evidence="2">Uncharacterized protein</fullName>
    </submittedName>
</protein>
<feature type="region of interest" description="Disordered" evidence="1">
    <location>
        <begin position="56"/>
        <end position="77"/>
    </location>
</feature>
<proteinExistence type="predicted"/>
<reference evidence="2 3" key="1">
    <citation type="journal article" date="2023" name="Hortic Res">
        <title>Pangenome of water caltrop reveals structural variations and asymmetric subgenome divergence after allopolyploidization.</title>
        <authorList>
            <person name="Zhang X."/>
            <person name="Chen Y."/>
            <person name="Wang L."/>
            <person name="Yuan Y."/>
            <person name="Fang M."/>
            <person name="Shi L."/>
            <person name="Lu R."/>
            <person name="Comes H.P."/>
            <person name="Ma Y."/>
            <person name="Chen Y."/>
            <person name="Huang G."/>
            <person name="Zhou Y."/>
            <person name="Zheng Z."/>
            <person name="Qiu Y."/>
        </authorList>
    </citation>
    <scope>NUCLEOTIDE SEQUENCE [LARGE SCALE GENOMIC DNA]</scope>
    <source>
        <strain evidence="2">F231</strain>
    </source>
</reference>
<comment type="caution">
    <text evidence="2">The sequence shown here is derived from an EMBL/GenBank/DDBJ whole genome shotgun (WGS) entry which is preliminary data.</text>
</comment>
<keyword evidence="3" id="KW-1185">Reference proteome</keyword>
<evidence type="ECO:0000313" key="2">
    <source>
        <dbReference type="EMBL" id="KAK4784073.1"/>
    </source>
</evidence>
<gene>
    <name evidence="2" type="ORF">SAY86_018441</name>
</gene>
<name>A0AAN7LJ25_TRANT</name>